<keyword evidence="3" id="KW-0575">Peroxidase</keyword>
<keyword evidence="1" id="KW-0472">Membrane</keyword>
<dbReference type="GO" id="GO:0051920">
    <property type="term" value="F:peroxiredoxin activity"/>
    <property type="evidence" value="ECO:0007669"/>
    <property type="project" value="InterPro"/>
</dbReference>
<keyword evidence="3" id="KW-0560">Oxidoreductase</keyword>
<evidence type="ECO:0000313" key="3">
    <source>
        <dbReference type="EMBL" id="SLM19100.1"/>
    </source>
</evidence>
<reference evidence="3" key="1">
    <citation type="submission" date="2017-02" db="EMBL/GenBank/DDBJ databases">
        <authorList>
            <person name="Regsiter A."/>
            <person name="William W."/>
        </authorList>
    </citation>
    <scope>NUCLEOTIDE SEQUENCE</scope>
    <source>
        <strain evidence="3">BdmA 4</strain>
    </source>
</reference>
<dbReference type="SUPFAM" id="SSF69118">
    <property type="entry name" value="AhpD-like"/>
    <property type="match status" value="1"/>
</dbReference>
<dbReference type="Pfam" id="PF02627">
    <property type="entry name" value="CMD"/>
    <property type="match status" value="1"/>
</dbReference>
<dbReference type="NCBIfam" id="TIGR00778">
    <property type="entry name" value="ahpD_dom"/>
    <property type="match status" value="1"/>
</dbReference>
<dbReference type="InterPro" id="IPR003779">
    <property type="entry name" value="CMD-like"/>
</dbReference>
<evidence type="ECO:0000256" key="1">
    <source>
        <dbReference type="SAM" id="Phobius"/>
    </source>
</evidence>
<dbReference type="AlphaFoldDB" id="A0A3P3XS79"/>
<protein>
    <submittedName>
        <fullName evidence="3">Alkylhydroperoxidase AhpD faimily protein</fullName>
    </submittedName>
</protein>
<organism evidence="3">
    <name type="scientific">uncultured spirochete</name>
    <dbReference type="NCBI Taxonomy" id="156406"/>
    <lineage>
        <taxon>Bacteria</taxon>
        <taxon>Pseudomonadati</taxon>
        <taxon>Spirochaetota</taxon>
        <taxon>Spirochaetia</taxon>
        <taxon>Spirochaetales</taxon>
        <taxon>environmental samples</taxon>
    </lineage>
</organism>
<feature type="transmembrane region" description="Helical" evidence="1">
    <location>
        <begin position="81"/>
        <end position="100"/>
    </location>
</feature>
<keyword evidence="1" id="KW-1133">Transmembrane helix</keyword>
<gene>
    <name evidence="3" type="ORF">SPIRO4BDMA_50615</name>
</gene>
<accession>A0A3P3XS79</accession>
<dbReference type="Gene3D" id="1.20.1290.10">
    <property type="entry name" value="AhpD-like"/>
    <property type="match status" value="1"/>
</dbReference>
<sequence length="153" mass="17083">MLAVTEVNGCEICSYVHTRIALEKGLSDEEIQMILGGNSEKIPEQEVVAILFAQHYADTRGKPTQKTWNTLVATYGEQKSYHILGIIRMMMVGNIFGIPLSALKNRIKGKPNKKSNIGYELIMMVLPIPFIPITLLHALVSELLRIPSITFSE</sequence>
<keyword evidence="1" id="KW-0812">Transmembrane</keyword>
<evidence type="ECO:0000259" key="2">
    <source>
        <dbReference type="Pfam" id="PF02627"/>
    </source>
</evidence>
<name>A0A3P3XS79_9SPIR</name>
<dbReference type="InterPro" id="IPR029032">
    <property type="entry name" value="AhpD-like"/>
</dbReference>
<feature type="domain" description="Carboxymuconolactone decarboxylase-like" evidence="2">
    <location>
        <begin position="2"/>
        <end position="35"/>
    </location>
</feature>
<dbReference type="InterPro" id="IPR004675">
    <property type="entry name" value="AhpD_core"/>
</dbReference>
<dbReference type="EMBL" id="FWDO01000005">
    <property type="protein sequence ID" value="SLM19100.1"/>
    <property type="molecule type" value="Genomic_DNA"/>
</dbReference>
<proteinExistence type="predicted"/>
<feature type="transmembrane region" description="Helical" evidence="1">
    <location>
        <begin position="121"/>
        <end position="140"/>
    </location>
</feature>